<sequence>MSGHARAATATATLAAAVAILLGGGAATASAAALPPPSAAPQGGDWYFHYLAQRCERGSMQACDSLTVQTRLNTSDSRWVTYNRYGVTCGGRVDYAPYAPARQNCSRQFPAAP</sequence>
<accession>A0ABP8P3X6</accession>
<dbReference type="EMBL" id="BAABFB010000048">
    <property type="protein sequence ID" value="GAA4481636.1"/>
    <property type="molecule type" value="Genomic_DNA"/>
</dbReference>
<dbReference type="RefSeq" id="WP_345346351.1">
    <property type="nucleotide sequence ID" value="NZ_BAABFB010000048.1"/>
</dbReference>
<evidence type="ECO:0000256" key="1">
    <source>
        <dbReference type="SAM" id="SignalP"/>
    </source>
</evidence>
<comment type="caution">
    <text evidence="2">The sequence shown here is derived from an EMBL/GenBank/DDBJ whole genome shotgun (WGS) entry which is preliminary data.</text>
</comment>
<reference evidence="3" key="1">
    <citation type="journal article" date="2019" name="Int. J. Syst. Evol. Microbiol.">
        <title>The Global Catalogue of Microorganisms (GCM) 10K type strain sequencing project: providing services to taxonomists for standard genome sequencing and annotation.</title>
        <authorList>
            <consortium name="The Broad Institute Genomics Platform"/>
            <consortium name="The Broad Institute Genome Sequencing Center for Infectious Disease"/>
            <person name="Wu L."/>
            <person name="Ma J."/>
        </authorList>
    </citation>
    <scope>NUCLEOTIDE SEQUENCE [LARGE SCALE GENOMIC DNA]</scope>
    <source>
        <strain evidence="3">JCM 32206</strain>
    </source>
</reference>
<name>A0ABP8P3X6_9NOCA</name>
<gene>
    <name evidence="2" type="ORF">GCM10023094_30240</name>
</gene>
<proteinExistence type="predicted"/>
<dbReference type="Proteomes" id="UP001501183">
    <property type="component" value="Unassembled WGS sequence"/>
</dbReference>
<feature type="chain" id="PRO_5046733030" evidence="1">
    <location>
        <begin position="32"/>
        <end position="113"/>
    </location>
</feature>
<evidence type="ECO:0000313" key="3">
    <source>
        <dbReference type="Proteomes" id="UP001501183"/>
    </source>
</evidence>
<protein>
    <submittedName>
        <fullName evidence="2">Uncharacterized protein</fullName>
    </submittedName>
</protein>
<feature type="signal peptide" evidence="1">
    <location>
        <begin position="1"/>
        <end position="31"/>
    </location>
</feature>
<keyword evidence="3" id="KW-1185">Reference proteome</keyword>
<evidence type="ECO:0000313" key="2">
    <source>
        <dbReference type="EMBL" id="GAA4481636.1"/>
    </source>
</evidence>
<organism evidence="2 3">
    <name type="scientific">Rhodococcus olei</name>
    <dbReference type="NCBI Taxonomy" id="2161675"/>
    <lineage>
        <taxon>Bacteria</taxon>
        <taxon>Bacillati</taxon>
        <taxon>Actinomycetota</taxon>
        <taxon>Actinomycetes</taxon>
        <taxon>Mycobacteriales</taxon>
        <taxon>Nocardiaceae</taxon>
        <taxon>Rhodococcus</taxon>
    </lineage>
</organism>
<keyword evidence="1" id="KW-0732">Signal</keyword>